<dbReference type="InterPro" id="IPR026444">
    <property type="entry name" value="Secre_tail"/>
</dbReference>
<organism evidence="3 4">
    <name type="scientific">Croceimicrobium hydrocarbonivorans</name>
    <dbReference type="NCBI Taxonomy" id="2761580"/>
    <lineage>
        <taxon>Bacteria</taxon>
        <taxon>Pseudomonadati</taxon>
        <taxon>Bacteroidota</taxon>
        <taxon>Flavobacteriia</taxon>
        <taxon>Flavobacteriales</taxon>
        <taxon>Owenweeksiaceae</taxon>
        <taxon>Croceimicrobium</taxon>
    </lineage>
</organism>
<evidence type="ECO:0000313" key="3">
    <source>
        <dbReference type="EMBL" id="QNR23660.1"/>
    </source>
</evidence>
<feature type="domain" description="Secretion system C-terminal sorting" evidence="2">
    <location>
        <begin position="310"/>
        <end position="383"/>
    </location>
</feature>
<evidence type="ECO:0000259" key="2">
    <source>
        <dbReference type="Pfam" id="PF18962"/>
    </source>
</evidence>
<evidence type="ECO:0000313" key="4">
    <source>
        <dbReference type="Proteomes" id="UP000516305"/>
    </source>
</evidence>
<dbReference type="RefSeq" id="WP_210758194.1">
    <property type="nucleotide sequence ID" value="NZ_CP060139.1"/>
</dbReference>
<proteinExistence type="predicted"/>
<reference evidence="3 4" key="1">
    <citation type="submission" date="2020-08" db="EMBL/GenBank/DDBJ databases">
        <title>Croceimicrobium hydrocarbonivorans gen. nov., sp. nov., a novel marine bacterium isolated from a bacterial consortium that degrades polyethylene terephthalate.</title>
        <authorList>
            <person name="Liu R."/>
        </authorList>
    </citation>
    <scope>NUCLEOTIDE SEQUENCE [LARGE SCALE GENOMIC DNA]</scope>
    <source>
        <strain evidence="3 4">A20-9</strain>
    </source>
</reference>
<dbReference type="KEGG" id="chyd:H4K34_14955"/>
<accession>A0A7H0VD62</accession>
<dbReference type="NCBIfam" id="TIGR04183">
    <property type="entry name" value="Por_Secre_tail"/>
    <property type="match status" value="1"/>
</dbReference>
<protein>
    <submittedName>
        <fullName evidence="3">T9SS type A sorting domain-containing protein</fullName>
    </submittedName>
</protein>
<keyword evidence="1" id="KW-0732">Signal</keyword>
<dbReference type="EMBL" id="CP060139">
    <property type="protein sequence ID" value="QNR23660.1"/>
    <property type="molecule type" value="Genomic_DNA"/>
</dbReference>
<evidence type="ECO:0000256" key="1">
    <source>
        <dbReference type="ARBA" id="ARBA00022729"/>
    </source>
</evidence>
<name>A0A7H0VD62_9FLAO</name>
<dbReference type="Proteomes" id="UP000516305">
    <property type="component" value="Chromosome"/>
</dbReference>
<dbReference type="Pfam" id="PF18962">
    <property type="entry name" value="Por_Secre_tail"/>
    <property type="match status" value="1"/>
</dbReference>
<sequence length="386" mass="42969">MDPSVSISIVSGWVELRYYLYRSSNNQLVRTKIQNLYDLGVYPSVVDAALIRQYCTIQLTPTVGDGFYLRVEVVEGNCVGSWCWLTQAPNAWQLNRGTFTTNVSSVAINEAIPRFTLSSQYGTDAGGTPLTCESNITINGSSTSCETKYLIEVIETDASWNFAISGTNYAGAWFNGQVPTIWHLQHIAQNYGNPQNGDVVNGPPPTQYQGWTMTDRTLSNGNNNRYLVKLSVMDDIWTSKQMLIEVNANCKNGGSNYNMEEFAATLDPMSPAEVEEVQAELRNGGVEFKSLKQIAMDSRLDKVEELSFKVFPNPASSTINLQFSEDVSLETVNLVNASGQRFEVKAEKVQNDIYAIDVKALKKGFYVIYVQVDNAIKTEKIQIIED</sequence>
<keyword evidence="4" id="KW-1185">Reference proteome</keyword>
<dbReference type="AlphaFoldDB" id="A0A7H0VD62"/>
<gene>
    <name evidence="3" type="ORF">H4K34_14955</name>
</gene>